<gene>
    <name evidence="8" type="ORF">SAMD00023353_6200550</name>
</gene>
<organism evidence="8">
    <name type="scientific">Rosellinia necatrix</name>
    <name type="common">White root-rot fungus</name>
    <dbReference type="NCBI Taxonomy" id="77044"/>
    <lineage>
        <taxon>Eukaryota</taxon>
        <taxon>Fungi</taxon>
        <taxon>Dikarya</taxon>
        <taxon>Ascomycota</taxon>
        <taxon>Pezizomycotina</taxon>
        <taxon>Sordariomycetes</taxon>
        <taxon>Xylariomycetidae</taxon>
        <taxon>Xylariales</taxon>
        <taxon>Xylariaceae</taxon>
        <taxon>Rosellinia</taxon>
    </lineage>
</organism>
<dbReference type="STRING" id="77044.A0A1W2TSG6"/>
<dbReference type="GO" id="GO:0005739">
    <property type="term" value="C:mitochondrion"/>
    <property type="evidence" value="ECO:0007669"/>
    <property type="project" value="UniProtKB-SubCell"/>
</dbReference>
<dbReference type="EMBL" id="DF977507">
    <property type="protein sequence ID" value="GAP91473.1"/>
    <property type="molecule type" value="Genomic_DNA"/>
</dbReference>
<dbReference type="OMA" id="WENDAHW"/>
<evidence type="ECO:0000313" key="9">
    <source>
        <dbReference type="Proteomes" id="UP000054516"/>
    </source>
</evidence>
<evidence type="ECO:0000313" key="8">
    <source>
        <dbReference type="EMBL" id="GAP91473.1"/>
    </source>
</evidence>
<evidence type="ECO:0000256" key="4">
    <source>
        <dbReference type="ARBA" id="ARBA00023128"/>
    </source>
</evidence>
<evidence type="ECO:0000256" key="6">
    <source>
        <dbReference type="ARBA" id="ARBA00035183"/>
    </source>
</evidence>
<dbReference type="GO" id="GO:1990904">
    <property type="term" value="C:ribonucleoprotein complex"/>
    <property type="evidence" value="ECO:0007669"/>
    <property type="project" value="UniProtKB-KW"/>
</dbReference>
<accession>A0A1W2TSG6</accession>
<keyword evidence="3" id="KW-0689">Ribosomal protein</keyword>
<evidence type="ECO:0000256" key="7">
    <source>
        <dbReference type="SAM" id="MobiDB-lite"/>
    </source>
</evidence>
<keyword evidence="4" id="KW-0496">Mitochondrion</keyword>
<keyword evidence="9" id="KW-1185">Reference proteome</keyword>
<feature type="compositionally biased region" description="Low complexity" evidence="7">
    <location>
        <begin position="95"/>
        <end position="109"/>
    </location>
</feature>
<protein>
    <recommendedName>
        <fullName evidence="6">Large ribosomal subunit protein mL50</fullName>
    </recommendedName>
</protein>
<feature type="compositionally biased region" description="Low complexity" evidence="7">
    <location>
        <begin position="36"/>
        <end position="53"/>
    </location>
</feature>
<name>A0A1W2TSG6_ROSNE</name>
<keyword evidence="5" id="KW-0687">Ribonucleoprotein</keyword>
<reference evidence="8" key="1">
    <citation type="submission" date="2016-03" db="EMBL/GenBank/DDBJ databases">
        <title>Draft genome sequence of Rosellinia necatrix.</title>
        <authorList>
            <person name="Kanematsu S."/>
        </authorList>
    </citation>
    <scope>NUCLEOTIDE SEQUENCE [LARGE SCALE GENOMIC DNA]</scope>
    <source>
        <strain evidence="8">W97</strain>
    </source>
</reference>
<proteinExistence type="inferred from homology"/>
<comment type="subcellular location">
    <subcellularLocation>
        <location evidence="1">Mitochondrion</location>
    </subcellularLocation>
</comment>
<sequence length="439" mass="48105">MRRIPRLRRPSGLASTTTNATRLAACASNIAHYPQSSTSFSSSSQSSAYSPIPSRRPTAPSLHQPKSARFYSSDKQQTPPTTVAEQQPPTPTPVPEQQLQQLQPQGPGTEVQFASRVADEIIRADGEEGEGLPLYEPIVTSEGPYTAPSVRVEAARKEDVADPTYIPAVSGDGLKIVGGLATWWSQPDHWSAAGDFVSFRPRQKVTDPALIEASVRRAVIEAFALREAGREDDLVAVWPTTMSKADLQGLLAWNIRSAENGPAVSLGGNASVVAEGLQWKDDNHQSTPADGDEYITATEALTSEEASALSRTWDPSWKHISLADRRILFAVTKRVFQLTGQRPPDHQLPSITTVQALLYVLQRPPKPVTLTEELQKRHQGLLELPNVIVSAKRVTRGDKEKALGRFKLMQEEFNKRGLPEHGHGYVMKGREIVRLRGGV</sequence>
<dbReference type="InterPro" id="IPR018305">
    <property type="entry name" value="Ribosomal_m50"/>
</dbReference>
<comment type="similarity">
    <text evidence="2">Belongs to the mitochondrion-specific ribosomal protein mL50 family.</text>
</comment>
<dbReference type="Pfam" id="PF10501">
    <property type="entry name" value="Ribosomal_L50"/>
    <property type="match status" value="1"/>
</dbReference>
<feature type="compositionally biased region" description="Low complexity" evidence="7">
    <location>
        <begin position="76"/>
        <end position="87"/>
    </location>
</feature>
<dbReference type="GO" id="GO:0005840">
    <property type="term" value="C:ribosome"/>
    <property type="evidence" value="ECO:0007669"/>
    <property type="project" value="UniProtKB-KW"/>
</dbReference>
<evidence type="ECO:0000256" key="3">
    <source>
        <dbReference type="ARBA" id="ARBA00022980"/>
    </source>
</evidence>
<dbReference type="OrthoDB" id="6220758at2759"/>
<evidence type="ECO:0000256" key="2">
    <source>
        <dbReference type="ARBA" id="ARBA00008860"/>
    </source>
</evidence>
<dbReference type="AlphaFoldDB" id="A0A1W2TSG6"/>
<feature type="region of interest" description="Disordered" evidence="7">
    <location>
        <begin position="34"/>
        <end position="110"/>
    </location>
</feature>
<dbReference type="Proteomes" id="UP000054516">
    <property type="component" value="Unassembled WGS sequence"/>
</dbReference>
<evidence type="ECO:0000256" key="5">
    <source>
        <dbReference type="ARBA" id="ARBA00023274"/>
    </source>
</evidence>
<evidence type="ECO:0000256" key="1">
    <source>
        <dbReference type="ARBA" id="ARBA00004173"/>
    </source>
</evidence>